<proteinExistence type="predicted"/>
<gene>
    <name evidence="1" type="ORF">TSPGSL018_21351</name>
</gene>
<dbReference type="AlphaFoldDB" id="A0A061RVP9"/>
<reference evidence="1" key="1">
    <citation type="submission" date="2014-05" db="EMBL/GenBank/DDBJ databases">
        <title>The transcriptome of the halophilic microalga Tetraselmis sp. GSL018 isolated from the Great Salt Lake, Utah.</title>
        <authorList>
            <person name="Jinkerson R.E."/>
            <person name="D'Adamo S."/>
            <person name="Posewitz M.C."/>
        </authorList>
    </citation>
    <scope>NUCLEOTIDE SEQUENCE</scope>
    <source>
        <strain evidence="1">GSL018</strain>
    </source>
</reference>
<accession>A0A061RVP9</accession>
<organism evidence="1">
    <name type="scientific">Tetraselmis sp. GSL018</name>
    <dbReference type="NCBI Taxonomy" id="582737"/>
    <lineage>
        <taxon>Eukaryota</taxon>
        <taxon>Viridiplantae</taxon>
        <taxon>Chlorophyta</taxon>
        <taxon>core chlorophytes</taxon>
        <taxon>Chlorodendrophyceae</taxon>
        <taxon>Chlorodendrales</taxon>
        <taxon>Chlorodendraceae</taxon>
        <taxon>Tetraselmis</taxon>
    </lineage>
</organism>
<sequence>MSKYDNCTSVLWTVALFSHNDSSPWLVNIGGSDYVTLPNIPPETNTSCNIAVVSSQVKVQQSERWFVEYVLERELPFLFDMPRSAHSLKILSPRLFPMADFVVYTDVKPELPLFLDKIKEVDFTNKAMLFLRHPERFNSLFLEFEATLQHLVQRSSHHCVIWDMWNMFRLFWFTGILNSSSVYLVPDTVRIVWNLRLWNSDLEDFMCKWNCLTALLSMREQLSVGVALSLSEIDQGILAFV</sequence>
<evidence type="ECO:0000313" key="1">
    <source>
        <dbReference type="EMBL" id="JAC76038.1"/>
    </source>
</evidence>
<name>A0A061RVP9_9CHLO</name>
<dbReference type="EMBL" id="GBEZ01009556">
    <property type="protein sequence ID" value="JAC76038.1"/>
    <property type="molecule type" value="Transcribed_RNA"/>
</dbReference>
<protein>
    <submittedName>
        <fullName evidence="1">Uncharacterized protein</fullName>
    </submittedName>
</protein>